<comment type="caution">
    <text evidence="1">The sequence shown here is derived from an EMBL/GenBank/DDBJ whole genome shotgun (WGS) entry which is preliminary data.</text>
</comment>
<evidence type="ECO:0000313" key="1">
    <source>
        <dbReference type="EMBL" id="MBB6174647.1"/>
    </source>
</evidence>
<gene>
    <name evidence="1" type="ORF">HNR23_004707</name>
</gene>
<protein>
    <recommendedName>
        <fullName evidence="3">Glycolipid-binding family protein</fullName>
    </recommendedName>
</protein>
<organism evidence="1 2">
    <name type="scientific">Nocardiopsis mwathae</name>
    <dbReference type="NCBI Taxonomy" id="1472723"/>
    <lineage>
        <taxon>Bacteria</taxon>
        <taxon>Bacillati</taxon>
        <taxon>Actinomycetota</taxon>
        <taxon>Actinomycetes</taxon>
        <taxon>Streptosporangiales</taxon>
        <taxon>Nocardiopsidaceae</taxon>
        <taxon>Nocardiopsis</taxon>
    </lineage>
</organism>
<dbReference type="SUPFAM" id="SSF159275">
    <property type="entry name" value="PA1994-like"/>
    <property type="match status" value="1"/>
</dbReference>
<dbReference type="RefSeq" id="WP_184078801.1">
    <property type="nucleotide sequence ID" value="NZ_JACHDS010000001.1"/>
</dbReference>
<sequence length="190" mass="21015">MSASNDHPAVWSRLDVSEGLGLGALIAEPDGFRLEATEVVVDRGTRYSCRFTVRADLGWVTRAVRVEILSGDGVRTLALESKGTHWLRDGAPAPELEGCVDVDVASTPLTNTLPIRRLGLRPGESRDIAVAWIDIPDLRVRRVTQRYTRHQSAEGRGRYVYRAPDHGSYELTVDRDGLIVDYEGFAARVT</sequence>
<dbReference type="Proteomes" id="UP000546642">
    <property type="component" value="Unassembled WGS sequence"/>
</dbReference>
<accession>A0A7X0D7H8</accession>
<evidence type="ECO:0008006" key="3">
    <source>
        <dbReference type="Google" id="ProtNLM"/>
    </source>
</evidence>
<evidence type="ECO:0000313" key="2">
    <source>
        <dbReference type="Proteomes" id="UP000546642"/>
    </source>
</evidence>
<proteinExistence type="predicted"/>
<dbReference type="Pfam" id="PF06475">
    <property type="entry name" value="Glycolipid_bind"/>
    <property type="match status" value="1"/>
</dbReference>
<keyword evidence="2" id="KW-1185">Reference proteome</keyword>
<dbReference type="AlphaFoldDB" id="A0A7X0D7H8"/>
<name>A0A7X0D7H8_9ACTN</name>
<reference evidence="1 2" key="1">
    <citation type="submission" date="2020-08" db="EMBL/GenBank/DDBJ databases">
        <title>Sequencing the genomes of 1000 actinobacteria strains.</title>
        <authorList>
            <person name="Klenk H.-P."/>
        </authorList>
    </citation>
    <scope>NUCLEOTIDE SEQUENCE [LARGE SCALE GENOMIC DNA]</scope>
    <source>
        <strain evidence="1 2">DSM 46659</strain>
    </source>
</reference>
<dbReference type="InterPro" id="IPR009467">
    <property type="entry name" value="Glycolipid-bd_prot_put"/>
</dbReference>
<dbReference type="EMBL" id="JACHDS010000001">
    <property type="protein sequence ID" value="MBB6174647.1"/>
    <property type="molecule type" value="Genomic_DNA"/>
</dbReference>